<dbReference type="Proteomes" id="UP001165121">
    <property type="component" value="Unassembled WGS sequence"/>
</dbReference>
<proteinExistence type="predicted"/>
<reference evidence="2" key="1">
    <citation type="submission" date="2023-04" db="EMBL/GenBank/DDBJ databases">
        <title>Phytophthora fragariaefolia NBRC 109709.</title>
        <authorList>
            <person name="Ichikawa N."/>
            <person name="Sato H."/>
            <person name="Tonouchi N."/>
        </authorList>
    </citation>
    <scope>NUCLEOTIDE SEQUENCE</scope>
    <source>
        <strain evidence="2">NBRC 109709</strain>
    </source>
</reference>
<sequence>MLKHRTSSDIAALNDTVANLVQGMTNLTQELTQVRQVALDAQRLTQAASHTPRGAQSAQSMASTTPPLAQSAGAGNVAAGVTSRGFEGGQEQHLRKMDVKPPIFVGEIDVIKLNSFVFQFESYFRQKGYDLVLNDDKLADEMNQCVQKNTLVCLWSPTFRRRLGTGCLRSNKLVATLDMWENFESSTASHRSIR</sequence>
<feature type="region of interest" description="Disordered" evidence="1">
    <location>
        <begin position="45"/>
        <end position="74"/>
    </location>
</feature>
<name>A0A9W6YCK2_9STRA</name>
<dbReference type="OrthoDB" id="127793at2759"/>
<comment type="caution">
    <text evidence="2">The sequence shown here is derived from an EMBL/GenBank/DDBJ whole genome shotgun (WGS) entry which is preliminary data.</text>
</comment>
<evidence type="ECO:0000313" key="2">
    <source>
        <dbReference type="EMBL" id="GMF58689.1"/>
    </source>
</evidence>
<dbReference type="AlphaFoldDB" id="A0A9W6YCK2"/>
<feature type="compositionally biased region" description="Polar residues" evidence="1">
    <location>
        <begin position="45"/>
        <end position="68"/>
    </location>
</feature>
<protein>
    <submittedName>
        <fullName evidence="2">Unnamed protein product</fullName>
    </submittedName>
</protein>
<evidence type="ECO:0000256" key="1">
    <source>
        <dbReference type="SAM" id="MobiDB-lite"/>
    </source>
</evidence>
<organism evidence="2 3">
    <name type="scientific">Phytophthora fragariaefolia</name>
    <dbReference type="NCBI Taxonomy" id="1490495"/>
    <lineage>
        <taxon>Eukaryota</taxon>
        <taxon>Sar</taxon>
        <taxon>Stramenopiles</taxon>
        <taxon>Oomycota</taxon>
        <taxon>Peronosporomycetes</taxon>
        <taxon>Peronosporales</taxon>
        <taxon>Peronosporaceae</taxon>
        <taxon>Phytophthora</taxon>
    </lineage>
</organism>
<gene>
    <name evidence="2" type="ORF">Pfra01_002527800</name>
</gene>
<accession>A0A9W6YCK2</accession>
<keyword evidence="3" id="KW-1185">Reference proteome</keyword>
<dbReference type="EMBL" id="BSXT01004712">
    <property type="protein sequence ID" value="GMF58689.1"/>
    <property type="molecule type" value="Genomic_DNA"/>
</dbReference>
<evidence type="ECO:0000313" key="3">
    <source>
        <dbReference type="Proteomes" id="UP001165121"/>
    </source>
</evidence>